<protein>
    <recommendedName>
        <fullName evidence="3">Secreted protein</fullName>
    </recommendedName>
</protein>
<evidence type="ECO:0008006" key="3">
    <source>
        <dbReference type="Google" id="ProtNLM"/>
    </source>
</evidence>
<reference evidence="1 2" key="1">
    <citation type="submission" date="2020-08" db="EMBL/GenBank/DDBJ databases">
        <title>A novel species.</title>
        <authorList>
            <person name="Gao J."/>
        </authorList>
    </citation>
    <scope>NUCLEOTIDE SEQUENCE [LARGE SCALE GENOMIC DNA]</scope>
    <source>
        <strain evidence="1 2">CRXT-G-22</strain>
    </source>
</reference>
<dbReference type="EMBL" id="CP060828">
    <property type="protein sequence ID" value="QNP71346.1"/>
    <property type="molecule type" value="Genomic_DNA"/>
</dbReference>
<dbReference type="KEGG" id="sroi:IAG44_19180"/>
<dbReference type="RefSeq" id="WP_187748317.1">
    <property type="nucleotide sequence ID" value="NZ_CP060828.1"/>
</dbReference>
<name>A0A7H0IEY0_9ACTN</name>
<keyword evidence="2" id="KW-1185">Reference proteome</keyword>
<evidence type="ECO:0000313" key="2">
    <source>
        <dbReference type="Proteomes" id="UP000516052"/>
    </source>
</evidence>
<accession>A0A7H0IEY0</accession>
<organism evidence="1 2">
    <name type="scientific">Streptomyces roseirectus</name>
    <dbReference type="NCBI Taxonomy" id="2768066"/>
    <lineage>
        <taxon>Bacteria</taxon>
        <taxon>Bacillati</taxon>
        <taxon>Actinomycetota</taxon>
        <taxon>Actinomycetes</taxon>
        <taxon>Kitasatosporales</taxon>
        <taxon>Streptomycetaceae</taxon>
        <taxon>Streptomyces</taxon>
    </lineage>
</organism>
<evidence type="ECO:0000313" key="1">
    <source>
        <dbReference type="EMBL" id="QNP71346.1"/>
    </source>
</evidence>
<dbReference type="Proteomes" id="UP000516052">
    <property type="component" value="Chromosome"/>
</dbReference>
<gene>
    <name evidence="1" type="ORF">IAG44_19180</name>
</gene>
<dbReference type="AlphaFoldDB" id="A0A7H0IEY0"/>
<proteinExistence type="predicted"/>
<sequence length="255" mass="27275">MSDEKPVRRRRAGAVLGGALLASVVLAGVGYTVVTVRGADREPGDVSWVFPKPAASGGAVDQPAAGSLRALFVPYGTDGLRPGPDVEDFGHDTEFNERQATALRANSLKDMPKKYRDSVEKHRIKSMALRTYLSREDWFGEKSDPYVVQVTLTRLADRSSVRFVTQGYRELADSGVLGKGPVVKGHKDALCLVPKARAGEKEPDEEKLTGIQCTAGVGDLVVFFSATGAGSLDSEGVAAFVAEQLDRIDDPGRAV</sequence>